<sequence length="410" mass="44704">MASPLTHCEMSQFKSHNNQLLVNNIPLTRLAQRAGQTPFYAYDRSVIQQKIDELRQTFENEASIHYAIKANPMPALVDFIADKVDGLDVASGKELTTALNSGKSPACISFAGPGKNEKELLMALAAGITINIESNTELERIIQLSEQHNLIANIAVRINPDFELKTSGMRMAGGAQQFGIDAEQAPLILERIKAASLNFRGLHIFTGSQNLNPTAICEAHNNIYALAESISASAKMPLPTLNIGGGFGIPYFPGESHLNLQPVAENIKRLNQQYSAQFKQTEIILELGRYLVGEAGIFVSKVTDIKQSREQTFAIIDGGLHHHLAASGNFGQVIRKNYPVAIGNKMDKPKDHSVSIVGPLCTPLDLLAKNMPLPTIEIDDLVVIYQSGAYGFTASPRDFLSHNPPVELLV</sequence>
<dbReference type="InterPro" id="IPR002433">
    <property type="entry name" value="Orn_de-COase"/>
</dbReference>
<dbReference type="FunFam" id="3.20.20.10:FF:000003">
    <property type="entry name" value="Diaminopimelate decarboxylase"/>
    <property type="match status" value="1"/>
</dbReference>
<dbReference type="CDD" id="cd06839">
    <property type="entry name" value="PLPDE_III_Btrk_like"/>
    <property type="match status" value="1"/>
</dbReference>
<organism evidence="9 10">
    <name type="scientific">Pleionea mediterranea</name>
    <dbReference type="NCBI Taxonomy" id="523701"/>
    <lineage>
        <taxon>Bacteria</taxon>
        <taxon>Pseudomonadati</taxon>
        <taxon>Pseudomonadota</taxon>
        <taxon>Gammaproteobacteria</taxon>
        <taxon>Oceanospirillales</taxon>
        <taxon>Pleioneaceae</taxon>
        <taxon>Pleionea</taxon>
    </lineage>
</organism>
<evidence type="ECO:0000256" key="2">
    <source>
        <dbReference type="ARBA" id="ARBA00022793"/>
    </source>
</evidence>
<comment type="similarity">
    <text evidence="6">Belongs to the Orn/Lys/Arg decarboxylase class-II family.</text>
</comment>
<keyword evidence="3 5" id="KW-0663">Pyridoxal phosphate</keyword>
<proteinExistence type="inferred from homology"/>
<dbReference type="InterPro" id="IPR000183">
    <property type="entry name" value="Orn/DAP/Arg_de-COase"/>
</dbReference>
<dbReference type="PRINTS" id="PR01179">
    <property type="entry name" value="ODADCRBXLASE"/>
</dbReference>
<dbReference type="InterPro" id="IPR022644">
    <property type="entry name" value="De-COase2_N"/>
</dbReference>
<dbReference type="PROSITE" id="PS00879">
    <property type="entry name" value="ODR_DC_2_2"/>
    <property type="match status" value="1"/>
</dbReference>
<dbReference type="GO" id="GO:0009089">
    <property type="term" value="P:lysine biosynthetic process via diaminopimelate"/>
    <property type="evidence" value="ECO:0007669"/>
    <property type="project" value="TreeGrafter"/>
</dbReference>
<dbReference type="InterPro" id="IPR022643">
    <property type="entry name" value="De-COase2_C"/>
</dbReference>
<dbReference type="PRINTS" id="PR01182">
    <property type="entry name" value="ORNDCRBXLASE"/>
</dbReference>
<comment type="caution">
    <text evidence="9">The sequence shown here is derived from an EMBL/GenBank/DDBJ whole genome shotgun (WGS) entry which is preliminary data.</text>
</comment>
<gene>
    <name evidence="9" type="ORF">C8D97_109156</name>
</gene>
<dbReference type="InterPro" id="IPR022657">
    <property type="entry name" value="De-COase2_CS"/>
</dbReference>
<dbReference type="AlphaFoldDB" id="A0A316FKE4"/>
<feature type="modified residue" description="N6-(pyridoxal phosphate)lysine" evidence="5">
    <location>
        <position position="69"/>
    </location>
</feature>
<dbReference type="EMBL" id="QGGU01000009">
    <property type="protein sequence ID" value="PWK48605.1"/>
    <property type="molecule type" value="Genomic_DNA"/>
</dbReference>
<dbReference type="InterPro" id="IPR017530">
    <property type="entry name" value="DCO2ase_PEP1"/>
</dbReference>
<accession>A0A316FKE4</accession>
<feature type="domain" description="Orn/DAP/Arg decarboxylase 2 N-terminal" evidence="8">
    <location>
        <begin position="46"/>
        <end position="292"/>
    </location>
</feature>
<evidence type="ECO:0000256" key="4">
    <source>
        <dbReference type="ARBA" id="ARBA00023239"/>
    </source>
</evidence>
<dbReference type="GO" id="GO:0006596">
    <property type="term" value="P:polyamine biosynthetic process"/>
    <property type="evidence" value="ECO:0007669"/>
    <property type="project" value="InterPro"/>
</dbReference>
<keyword evidence="4" id="KW-0456">Lyase</keyword>
<dbReference type="RefSeq" id="WP_210204945.1">
    <property type="nucleotide sequence ID" value="NZ_QGGU01000009.1"/>
</dbReference>
<dbReference type="NCBIfam" id="TIGR03099">
    <property type="entry name" value="dCO2ase_PEP1"/>
    <property type="match status" value="1"/>
</dbReference>
<reference evidence="9 10" key="1">
    <citation type="submission" date="2018-05" db="EMBL/GenBank/DDBJ databases">
        <title>Genomic Encyclopedia of Type Strains, Phase IV (KMG-IV): sequencing the most valuable type-strain genomes for metagenomic binning, comparative biology and taxonomic classification.</title>
        <authorList>
            <person name="Goeker M."/>
        </authorList>
    </citation>
    <scope>NUCLEOTIDE SEQUENCE [LARGE SCALE GENOMIC DNA]</scope>
    <source>
        <strain evidence="9 10">DSM 25350</strain>
    </source>
</reference>
<feature type="domain" description="Orn/DAP/Arg decarboxylase 2 C-terminal" evidence="7">
    <location>
        <begin position="39"/>
        <end position="388"/>
    </location>
</feature>
<dbReference type="GO" id="GO:0008836">
    <property type="term" value="F:diaminopimelate decarboxylase activity"/>
    <property type="evidence" value="ECO:0007669"/>
    <property type="project" value="TreeGrafter"/>
</dbReference>
<dbReference type="PANTHER" id="PTHR43727:SF2">
    <property type="entry name" value="GROUP IV DECARBOXYLASE"/>
    <property type="match status" value="1"/>
</dbReference>
<evidence type="ECO:0000259" key="8">
    <source>
        <dbReference type="Pfam" id="PF02784"/>
    </source>
</evidence>
<dbReference type="SUPFAM" id="SSF50621">
    <property type="entry name" value="Alanine racemase C-terminal domain-like"/>
    <property type="match status" value="1"/>
</dbReference>
<dbReference type="Gene3D" id="3.20.20.10">
    <property type="entry name" value="Alanine racemase"/>
    <property type="match status" value="1"/>
</dbReference>
<dbReference type="InterPro" id="IPR029066">
    <property type="entry name" value="PLP-binding_barrel"/>
</dbReference>
<evidence type="ECO:0000259" key="7">
    <source>
        <dbReference type="Pfam" id="PF00278"/>
    </source>
</evidence>
<protein>
    <submittedName>
        <fullName evidence="9">Diaminopimelate decarboxylase</fullName>
    </submittedName>
</protein>
<evidence type="ECO:0000256" key="3">
    <source>
        <dbReference type="ARBA" id="ARBA00022898"/>
    </source>
</evidence>
<evidence type="ECO:0000256" key="5">
    <source>
        <dbReference type="PIRSR" id="PIRSR600183-50"/>
    </source>
</evidence>
<comment type="cofactor">
    <cofactor evidence="1 5">
        <name>pyridoxal 5'-phosphate</name>
        <dbReference type="ChEBI" id="CHEBI:597326"/>
    </cofactor>
</comment>
<evidence type="ECO:0000256" key="1">
    <source>
        <dbReference type="ARBA" id="ARBA00001933"/>
    </source>
</evidence>
<dbReference type="PANTHER" id="PTHR43727">
    <property type="entry name" value="DIAMINOPIMELATE DECARBOXYLASE"/>
    <property type="match status" value="1"/>
</dbReference>
<dbReference type="InterPro" id="IPR009006">
    <property type="entry name" value="Ala_racemase/Decarboxylase_C"/>
</dbReference>
<evidence type="ECO:0000313" key="10">
    <source>
        <dbReference type="Proteomes" id="UP000245790"/>
    </source>
</evidence>
<feature type="active site" description="Proton donor" evidence="5">
    <location>
        <position position="361"/>
    </location>
</feature>
<dbReference type="Gene3D" id="2.40.37.10">
    <property type="entry name" value="Lyase, Ornithine Decarboxylase, Chain A, domain 1"/>
    <property type="match status" value="1"/>
</dbReference>
<keyword evidence="10" id="KW-1185">Reference proteome</keyword>
<evidence type="ECO:0000256" key="6">
    <source>
        <dbReference type="RuleBase" id="RU003737"/>
    </source>
</evidence>
<dbReference type="Pfam" id="PF00278">
    <property type="entry name" value="Orn_DAP_Arg_deC"/>
    <property type="match status" value="1"/>
</dbReference>
<dbReference type="Pfam" id="PF02784">
    <property type="entry name" value="Orn_Arg_deC_N"/>
    <property type="match status" value="1"/>
</dbReference>
<name>A0A316FKE4_9GAMM</name>
<evidence type="ECO:0000313" key="9">
    <source>
        <dbReference type="EMBL" id="PWK48605.1"/>
    </source>
</evidence>
<dbReference type="Proteomes" id="UP000245790">
    <property type="component" value="Unassembled WGS sequence"/>
</dbReference>
<keyword evidence="2" id="KW-0210">Decarboxylase</keyword>
<dbReference type="SUPFAM" id="SSF51419">
    <property type="entry name" value="PLP-binding barrel"/>
    <property type="match status" value="1"/>
</dbReference>